<dbReference type="STRING" id="320771.Cflav_PD6250"/>
<accession>B9XHT1</accession>
<organism evidence="1 2">
    <name type="scientific">Pedosphaera parvula (strain Ellin514)</name>
    <dbReference type="NCBI Taxonomy" id="320771"/>
    <lineage>
        <taxon>Bacteria</taxon>
        <taxon>Pseudomonadati</taxon>
        <taxon>Verrucomicrobiota</taxon>
        <taxon>Pedosphaerae</taxon>
        <taxon>Pedosphaerales</taxon>
        <taxon>Pedosphaeraceae</taxon>
        <taxon>Pedosphaera</taxon>
    </lineage>
</organism>
<reference evidence="1 2" key="1">
    <citation type="journal article" date="2011" name="J. Bacteriol.">
        <title>Genome sequence of 'Pedosphaera parvula' Ellin514, an aerobic Verrucomicrobial isolate from pasture soil.</title>
        <authorList>
            <person name="Kant R."/>
            <person name="van Passel M.W."/>
            <person name="Sangwan P."/>
            <person name="Palva A."/>
            <person name="Lucas S."/>
            <person name="Copeland A."/>
            <person name="Lapidus A."/>
            <person name="Glavina Del Rio T."/>
            <person name="Dalin E."/>
            <person name="Tice H."/>
            <person name="Bruce D."/>
            <person name="Goodwin L."/>
            <person name="Pitluck S."/>
            <person name="Chertkov O."/>
            <person name="Larimer F.W."/>
            <person name="Land M.L."/>
            <person name="Hauser L."/>
            <person name="Brettin T.S."/>
            <person name="Detter J.C."/>
            <person name="Han S."/>
            <person name="de Vos W.M."/>
            <person name="Janssen P.H."/>
            <person name="Smidt H."/>
        </authorList>
    </citation>
    <scope>NUCLEOTIDE SEQUENCE [LARGE SCALE GENOMIC DNA]</scope>
    <source>
        <strain evidence="1 2">Ellin514</strain>
    </source>
</reference>
<dbReference type="EMBL" id="ABOX02000015">
    <property type="protein sequence ID" value="EEF60659.1"/>
    <property type="molecule type" value="Genomic_DNA"/>
</dbReference>
<sequence length="43" mass="4889" precursor="true">MNMFRREMGCGLCLMQKVFEERALPRDDSFMNTIFLASTGGAI</sequence>
<gene>
    <name evidence="1" type="ORF">Cflav_PD6250</name>
</gene>
<dbReference type="Proteomes" id="UP000003688">
    <property type="component" value="Unassembled WGS sequence"/>
</dbReference>
<protein>
    <submittedName>
        <fullName evidence="1">Uncharacterized protein</fullName>
    </submittedName>
</protein>
<comment type="caution">
    <text evidence="1">The sequence shown here is derived from an EMBL/GenBank/DDBJ whole genome shotgun (WGS) entry which is preliminary data.</text>
</comment>
<evidence type="ECO:0000313" key="1">
    <source>
        <dbReference type="EMBL" id="EEF60659.1"/>
    </source>
</evidence>
<evidence type="ECO:0000313" key="2">
    <source>
        <dbReference type="Proteomes" id="UP000003688"/>
    </source>
</evidence>
<dbReference type="AlphaFoldDB" id="B9XHT1"/>
<keyword evidence="2" id="KW-1185">Reference proteome</keyword>
<proteinExistence type="predicted"/>
<name>B9XHT1_PEDPL</name>